<name>A0A1G2QW66_9BACT</name>
<dbReference type="SUPFAM" id="SSF51366">
    <property type="entry name" value="Ribulose-phoshate binding barrel"/>
    <property type="match status" value="1"/>
</dbReference>
<evidence type="ECO:0000256" key="1">
    <source>
        <dbReference type="ARBA" id="ARBA00022723"/>
    </source>
</evidence>
<dbReference type="GO" id="GO:0005975">
    <property type="term" value="P:carbohydrate metabolic process"/>
    <property type="evidence" value="ECO:0007669"/>
    <property type="project" value="InterPro"/>
</dbReference>
<dbReference type="STRING" id="1802448.A2672_02780"/>
<sequence length="210" mass="23047">MQKVVPAILTADPAELRRQLGVLKDRTKWVQIDIMDGKFVPSVSVNISELGEACQFFNLEIHLMVTEPEKYLEDCGAAGAKRVYFHWEGTKDPEKTLSLMGRYSFQKGVALNPETEIKMVAPLADKMDALLLLSVVPGAQGHEFVSSVLDKVSVVKHLVFDTLIGVDGGISEDNILGVFEKGADYVAVGSALWKSKDPLAALRKLEEMVS</sequence>
<proteinExistence type="predicted"/>
<keyword evidence="1" id="KW-0479">Metal-binding</keyword>
<gene>
    <name evidence="3" type="ORF">A2672_02780</name>
</gene>
<dbReference type="InterPro" id="IPR011060">
    <property type="entry name" value="RibuloseP-bd_barrel"/>
</dbReference>
<dbReference type="EMBL" id="MHTT01000031">
    <property type="protein sequence ID" value="OHA64628.1"/>
    <property type="molecule type" value="Genomic_DNA"/>
</dbReference>
<dbReference type="Pfam" id="PF00834">
    <property type="entry name" value="Ribul_P_3_epim"/>
    <property type="match status" value="1"/>
</dbReference>
<dbReference type="Proteomes" id="UP000178065">
    <property type="component" value="Unassembled WGS sequence"/>
</dbReference>
<dbReference type="GO" id="GO:0016857">
    <property type="term" value="F:racemase and epimerase activity, acting on carbohydrates and derivatives"/>
    <property type="evidence" value="ECO:0007669"/>
    <property type="project" value="InterPro"/>
</dbReference>
<reference evidence="3 4" key="1">
    <citation type="journal article" date="2016" name="Nat. Commun.">
        <title>Thousands of microbial genomes shed light on interconnected biogeochemical processes in an aquifer system.</title>
        <authorList>
            <person name="Anantharaman K."/>
            <person name="Brown C.T."/>
            <person name="Hug L.A."/>
            <person name="Sharon I."/>
            <person name="Castelle C.J."/>
            <person name="Probst A.J."/>
            <person name="Thomas B.C."/>
            <person name="Singh A."/>
            <person name="Wilkins M.J."/>
            <person name="Karaoz U."/>
            <person name="Brodie E.L."/>
            <person name="Williams K.H."/>
            <person name="Hubbard S.S."/>
            <person name="Banfield J.F."/>
        </authorList>
    </citation>
    <scope>NUCLEOTIDE SEQUENCE [LARGE SCALE GENOMIC DNA]</scope>
</reference>
<evidence type="ECO:0000313" key="4">
    <source>
        <dbReference type="Proteomes" id="UP000178065"/>
    </source>
</evidence>
<dbReference type="AlphaFoldDB" id="A0A1G2QW66"/>
<dbReference type="CDD" id="cd00429">
    <property type="entry name" value="RPE"/>
    <property type="match status" value="1"/>
</dbReference>
<dbReference type="InterPro" id="IPR013785">
    <property type="entry name" value="Aldolase_TIM"/>
</dbReference>
<protein>
    <recommendedName>
        <fullName evidence="5">Ribulose-phosphate 3-epimerase</fullName>
    </recommendedName>
</protein>
<organism evidence="3 4">
    <name type="scientific">Candidatus Wildermuthbacteria bacterium RIFCSPHIGHO2_01_FULL_49_22b</name>
    <dbReference type="NCBI Taxonomy" id="1802448"/>
    <lineage>
        <taxon>Bacteria</taxon>
        <taxon>Candidatus Wildermuthiibacteriota</taxon>
    </lineage>
</organism>
<dbReference type="GO" id="GO:0046872">
    <property type="term" value="F:metal ion binding"/>
    <property type="evidence" value="ECO:0007669"/>
    <property type="project" value="UniProtKB-KW"/>
</dbReference>
<comment type="caution">
    <text evidence="3">The sequence shown here is derived from an EMBL/GenBank/DDBJ whole genome shotgun (WGS) entry which is preliminary data.</text>
</comment>
<accession>A0A1G2QW66</accession>
<dbReference type="Gene3D" id="3.20.20.70">
    <property type="entry name" value="Aldolase class I"/>
    <property type="match status" value="1"/>
</dbReference>
<evidence type="ECO:0000256" key="2">
    <source>
        <dbReference type="ARBA" id="ARBA00023235"/>
    </source>
</evidence>
<evidence type="ECO:0008006" key="5">
    <source>
        <dbReference type="Google" id="ProtNLM"/>
    </source>
</evidence>
<keyword evidence="2" id="KW-0413">Isomerase</keyword>
<dbReference type="PANTHER" id="PTHR11749">
    <property type="entry name" value="RIBULOSE-5-PHOSPHATE-3-EPIMERASE"/>
    <property type="match status" value="1"/>
</dbReference>
<dbReference type="InterPro" id="IPR000056">
    <property type="entry name" value="Ribul_P_3_epim-like"/>
</dbReference>
<evidence type="ECO:0000313" key="3">
    <source>
        <dbReference type="EMBL" id="OHA64628.1"/>
    </source>
</evidence>